<reference evidence="2" key="1">
    <citation type="submission" date="2022-11" db="EMBL/GenBank/DDBJ databases">
        <title>Chromosomal genome sequence assembly and mating type (MAT) locus characterization of the leprose asexual lichenized fungus Lepraria neglecta (Nyl.) Erichsen.</title>
        <authorList>
            <person name="Allen J.L."/>
            <person name="Pfeffer B."/>
        </authorList>
    </citation>
    <scope>NUCLEOTIDE SEQUENCE</scope>
    <source>
        <strain evidence="2">Allen 5258</strain>
    </source>
</reference>
<evidence type="ECO:0000259" key="1">
    <source>
        <dbReference type="Pfam" id="PF12697"/>
    </source>
</evidence>
<dbReference type="EMBL" id="JASNWA010000009">
    <property type="protein sequence ID" value="KAK3170297.1"/>
    <property type="molecule type" value="Genomic_DNA"/>
</dbReference>
<proteinExistence type="predicted"/>
<dbReference type="InterPro" id="IPR052897">
    <property type="entry name" value="Sec-Metab_Biosynth_Hydrolase"/>
</dbReference>
<dbReference type="PANTHER" id="PTHR37017">
    <property type="entry name" value="AB HYDROLASE-1 DOMAIN-CONTAINING PROTEIN-RELATED"/>
    <property type="match status" value="1"/>
</dbReference>
<dbReference type="Gene3D" id="3.40.50.1820">
    <property type="entry name" value="alpha/beta hydrolase"/>
    <property type="match status" value="1"/>
</dbReference>
<sequence length="235" mass="25053">MAPTIVFVPGFWEGAEPFARVASLLQSQGYPTEIVELPSTGTVSPGNPGMHDDIAAIRSAVTKLVEKGENVVLVPHSAGGFLASNAIEGLGLQARREKFLGGVIKIVFLTGAVLPEGFKHGPLPFFKYDGGAMHCVTPDKILFNDLDEEVAQAWVKKLQTQPAADWDDTVTYCGWKDVPSVYLVCEGDACIPPLMQLQLAETAGSKVEKCTAGHMVMVSMPEKVAEVVKNAAADA</sequence>
<evidence type="ECO:0000313" key="2">
    <source>
        <dbReference type="EMBL" id="KAK3170297.1"/>
    </source>
</evidence>
<dbReference type="AlphaFoldDB" id="A0AAD9Z4S2"/>
<keyword evidence="3" id="KW-1185">Reference proteome</keyword>
<dbReference type="Proteomes" id="UP001276659">
    <property type="component" value="Unassembled WGS sequence"/>
</dbReference>
<name>A0AAD9Z4S2_9LECA</name>
<gene>
    <name evidence="2" type="ORF">OEA41_009684</name>
</gene>
<protein>
    <recommendedName>
        <fullName evidence="1">AB hydrolase-1 domain-containing protein</fullName>
    </recommendedName>
</protein>
<feature type="domain" description="AB hydrolase-1" evidence="1">
    <location>
        <begin position="5"/>
        <end position="227"/>
    </location>
</feature>
<dbReference type="InterPro" id="IPR000073">
    <property type="entry name" value="AB_hydrolase_1"/>
</dbReference>
<dbReference type="PANTHER" id="PTHR37017:SF3">
    <property type="entry name" value="AB HYDROLASE-1 DOMAIN-CONTAINING PROTEIN"/>
    <property type="match status" value="1"/>
</dbReference>
<comment type="caution">
    <text evidence="2">The sequence shown here is derived from an EMBL/GenBank/DDBJ whole genome shotgun (WGS) entry which is preliminary data.</text>
</comment>
<organism evidence="2 3">
    <name type="scientific">Lepraria neglecta</name>
    <dbReference type="NCBI Taxonomy" id="209136"/>
    <lineage>
        <taxon>Eukaryota</taxon>
        <taxon>Fungi</taxon>
        <taxon>Dikarya</taxon>
        <taxon>Ascomycota</taxon>
        <taxon>Pezizomycotina</taxon>
        <taxon>Lecanoromycetes</taxon>
        <taxon>OSLEUM clade</taxon>
        <taxon>Lecanoromycetidae</taxon>
        <taxon>Lecanorales</taxon>
        <taxon>Lecanorineae</taxon>
        <taxon>Stereocaulaceae</taxon>
        <taxon>Lepraria</taxon>
    </lineage>
</organism>
<dbReference type="SUPFAM" id="SSF53474">
    <property type="entry name" value="alpha/beta-Hydrolases"/>
    <property type="match status" value="1"/>
</dbReference>
<accession>A0AAD9Z4S2</accession>
<dbReference type="Pfam" id="PF12697">
    <property type="entry name" value="Abhydrolase_6"/>
    <property type="match status" value="1"/>
</dbReference>
<dbReference type="InterPro" id="IPR029058">
    <property type="entry name" value="AB_hydrolase_fold"/>
</dbReference>
<evidence type="ECO:0000313" key="3">
    <source>
        <dbReference type="Proteomes" id="UP001276659"/>
    </source>
</evidence>